<keyword evidence="1" id="KW-1133">Transmembrane helix</keyword>
<keyword evidence="1" id="KW-0472">Membrane</keyword>
<dbReference type="RefSeq" id="WP_175423715.1">
    <property type="nucleotide sequence ID" value="NZ_CP040709.1"/>
</dbReference>
<dbReference type="EMBL" id="JACHHO010000001">
    <property type="protein sequence ID" value="MBB5202842.1"/>
    <property type="molecule type" value="Genomic_DNA"/>
</dbReference>
<keyword evidence="3" id="KW-1185">Reference proteome</keyword>
<evidence type="ECO:0000313" key="3">
    <source>
        <dbReference type="Proteomes" id="UP000554837"/>
    </source>
</evidence>
<sequence length="57" mass="6245">MLSLAFALLVAAAISFAFRSTRAIGILCVGLLTFALPWVVVPLFVLAACLFLYIHYR</sequence>
<evidence type="ECO:0000256" key="1">
    <source>
        <dbReference type="SAM" id="Phobius"/>
    </source>
</evidence>
<accession>A0A840S020</accession>
<name>A0A840S020_9BURK</name>
<comment type="caution">
    <text evidence="2">The sequence shown here is derived from an EMBL/GenBank/DDBJ whole genome shotgun (WGS) entry which is preliminary data.</text>
</comment>
<organism evidence="2 3">
    <name type="scientific">Inhella inkyongensis</name>
    <dbReference type="NCBI Taxonomy" id="392593"/>
    <lineage>
        <taxon>Bacteria</taxon>
        <taxon>Pseudomonadati</taxon>
        <taxon>Pseudomonadota</taxon>
        <taxon>Betaproteobacteria</taxon>
        <taxon>Burkholderiales</taxon>
        <taxon>Sphaerotilaceae</taxon>
        <taxon>Inhella</taxon>
    </lineage>
</organism>
<dbReference type="Proteomes" id="UP000554837">
    <property type="component" value="Unassembled WGS sequence"/>
</dbReference>
<feature type="transmembrane region" description="Helical" evidence="1">
    <location>
        <begin position="35"/>
        <end position="54"/>
    </location>
</feature>
<evidence type="ECO:0000313" key="2">
    <source>
        <dbReference type="EMBL" id="MBB5202842.1"/>
    </source>
</evidence>
<gene>
    <name evidence="2" type="ORF">HNQ51_000135</name>
</gene>
<reference evidence="2 3" key="1">
    <citation type="submission" date="2020-08" db="EMBL/GenBank/DDBJ databases">
        <title>Genomic Encyclopedia of Type Strains, Phase IV (KMG-IV): sequencing the most valuable type-strain genomes for metagenomic binning, comparative biology and taxonomic classification.</title>
        <authorList>
            <person name="Goeker M."/>
        </authorList>
    </citation>
    <scope>NUCLEOTIDE SEQUENCE [LARGE SCALE GENOMIC DNA]</scope>
    <source>
        <strain evidence="2 3">DSM 23958</strain>
    </source>
</reference>
<proteinExistence type="predicted"/>
<protein>
    <submittedName>
        <fullName evidence="2">Uncharacterized protein</fullName>
    </submittedName>
</protein>
<dbReference type="AlphaFoldDB" id="A0A840S020"/>
<keyword evidence="1" id="KW-0812">Transmembrane</keyword>